<dbReference type="EMBL" id="QJKJ01000117">
    <property type="protein sequence ID" value="RDY14198.1"/>
    <property type="molecule type" value="Genomic_DNA"/>
</dbReference>
<organism evidence="1 2">
    <name type="scientific">Mucuna pruriens</name>
    <name type="common">Velvet bean</name>
    <name type="synonym">Dolichos pruriens</name>
    <dbReference type="NCBI Taxonomy" id="157652"/>
    <lineage>
        <taxon>Eukaryota</taxon>
        <taxon>Viridiplantae</taxon>
        <taxon>Streptophyta</taxon>
        <taxon>Embryophyta</taxon>
        <taxon>Tracheophyta</taxon>
        <taxon>Spermatophyta</taxon>
        <taxon>Magnoliopsida</taxon>
        <taxon>eudicotyledons</taxon>
        <taxon>Gunneridae</taxon>
        <taxon>Pentapetalae</taxon>
        <taxon>rosids</taxon>
        <taxon>fabids</taxon>
        <taxon>Fabales</taxon>
        <taxon>Fabaceae</taxon>
        <taxon>Papilionoideae</taxon>
        <taxon>50 kb inversion clade</taxon>
        <taxon>NPAAA clade</taxon>
        <taxon>indigoferoid/millettioid clade</taxon>
        <taxon>Phaseoleae</taxon>
        <taxon>Mucuna</taxon>
    </lineage>
</organism>
<feature type="non-terminal residue" evidence="1">
    <location>
        <position position="1"/>
    </location>
</feature>
<proteinExistence type="predicted"/>
<sequence length="59" mass="7033">TFLKEVLLKDVHNYKGMEFLKLKKGNRVVVDFAIKILDNDNNVRIVHFKKYGPYEEHEV</sequence>
<name>A0A371IGS5_MUCPR</name>
<dbReference type="OrthoDB" id="1436824at2759"/>
<evidence type="ECO:0000313" key="1">
    <source>
        <dbReference type="EMBL" id="RDY14198.1"/>
    </source>
</evidence>
<gene>
    <name evidence="1" type="ORF">CR513_00772</name>
</gene>
<dbReference type="Proteomes" id="UP000257109">
    <property type="component" value="Unassembled WGS sequence"/>
</dbReference>
<reference evidence="1" key="1">
    <citation type="submission" date="2018-05" db="EMBL/GenBank/DDBJ databases">
        <title>Draft genome of Mucuna pruriens seed.</title>
        <authorList>
            <person name="Nnadi N.E."/>
            <person name="Vos R."/>
            <person name="Hasami M.H."/>
            <person name="Devisetty U.K."/>
            <person name="Aguiy J.C."/>
        </authorList>
    </citation>
    <scope>NUCLEOTIDE SEQUENCE [LARGE SCALE GENOMIC DNA]</scope>
    <source>
        <strain evidence="1">JCA_2017</strain>
    </source>
</reference>
<keyword evidence="2" id="KW-1185">Reference proteome</keyword>
<comment type="caution">
    <text evidence="1">The sequence shown here is derived from an EMBL/GenBank/DDBJ whole genome shotgun (WGS) entry which is preliminary data.</text>
</comment>
<evidence type="ECO:0000313" key="2">
    <source>
        <dbReference type="Proteomes" id="UP000257109"/>
    </source>
</evidence>
<dbReference type="AlphaFoldDB" id="A0A371IGS5"/>
<accession>A0A371IGS5</accession>
<protein>
    <submittedName>
        <fullName evidence="1">Uncharacterized protein</fullName>
    </submittedName>
</protein>